<dbReference type="PANTHER" id="PTHR30294">
    <property type="entry name" value="MEMBRANE COMPONENT OF ABC TRANSPORTER YHHJ-RELATED"/>
    <property type="match status" value="1"/>
</dbReference>
<dbReference type="GO" id="GO:0043190">
    <property type="term" value="C:ATP-binding cassette (ABC) transporter complex"/>
    <property type="evidence" value="ECO:0007669"/>
    <property type="project" value="InterPro"/>
</dbReference>
<feature type="domain" description="ABC transmembrane type-2" evidence="10">
    <location>
        <begin position="12"/>
        <end position="238"/>
    </location>
</feature>
<comment type="similarity">
    <text evidence="2 9">Belongs to the ABC-2 integral membrane protein family.</text>
</comment>
<dbReference type="RefSeq" id="WP_130416445.1">
    <property type="nucleotide sequence ID" value="NZ_SGWX01000001.1"/>
</dbReference>
<evidence type="ECO:0000256" key="9">
    <source>
        <dbReference type="RuleBase" id="RU361157"/>
    </source>
</evidence>
<dbReference type="InterPro" id="IPR047817">
    <property type="entry name" value="ABC2_TM_bact-type"/>
</dbReference>
<dbReference type="GO" id="GO:0140359">
    <property type="term" value="F:ABC-type transporter activity"/>
    <property type="evidence" value="ECO:0007669"/>
    <property type="project" value="InterPro"/>
</dbReference>
<dbReference type="PIRSF" id="PIRSF006648">
    <property type="entry name" value="DrrB"/>
    <property type="match status" value="1"/>
</dbReference>
<evidence type="ECO:0000313" key="12">
    <source>
        <dbReference type="Proteomes" id="UP000293852"/>
    </source>
</evidence>
<keyword evidence="4 9" id="KW-1003">Cell membrane</keyword>
<dbReference type="GO" id="GO:0046677">
    <property type="term" value="P:response to antibiotic"/>
    <property type="evidence" value="ECO:0007669"/>
    <property type="project" value="UniProtKB-KW"/>
</dbReference>
<gene>
    <name evidence="11" type="ORF">EV386_3384</name>
</gene>
<evidence type="ECO:0000256" key="6">
    <source>
        <dbReference type="ARBA" id="ARBA00022989"/>
    </source>
</evidence>
<evidence type="ECO:0000256" key="5">
    <source>
        <dbReference type="ARBA" id="ARBA00022692"/>
    </source>
</evidence>
<dbReference type="OrthoDB" id="9776218at2"/>
<evidence type="ECO:0000259" key="10">
    <source>
        <dbReference type="PROSITE" id="PS51012"/>
    </source>
</evidence>
<feature type="transmembrane region" description="Helical" evidence="9">
    <location>
        <begin position="122"/>
        <end position="145"/>
    </location>
</feature>
<feature type="transmembrane region" description="Helical" evidence="9">
    <location>
        <begin position="157"/>
        <end position="176"/>
    </location>
</feature>
<feature type="transmembrane region" description="Helical" evidence="9">
    <location>
        <begin position="21"/>
        <end position="40"/>
    </location>
</feature>
<comment type="subcellular location">
    <subcellularLocation>
        <location evidence="1 9">Cell membrane</location>
        <topology evidence="1 9">Multi-pass membrane protein</topology>
    </subcellularLocation>
</comment>
<evidence type="ECO:0000256" key="8">
    <source>
        <dbReference type="ARBA" id="ARBA00023251"/>
    </source>
</evidence>
<keyword evidence="3 9" id="KW-0813">Transport</keyword>
<evidence type="ECO:0000256" key="7">
    <source>
        <dbReference type="ARBA" id="ARBA00023136"/>
    </source>
</evidence>
<feature type="transmembrane region" description="Helical" evidence="9">
    <location>
        <begin position="92"/>
        <end position="116"/>
    </location>
</feature>
<evidence type="ECO:0000256" key="4">
    <source>
        <dbReference type="ARBA" id="ARBA00022475"/>
    </source>
</evidence>
<evidence type="ECO:0000313" key="11">
    <source>
        <dbReference type="EMBL" id="RZS63026.1"/>
    </source>
</evidence>
<dbReference type="Pfam" id="PF01061">
    <property type="entry name" value="ABC2_membrane"/>
    <property type="match status" value="1"/>
</dbReference>
<proteinExistence type="inferred from homology"/>
<feature type="transmembrane region" description="Helical" evidence="9">
    <location>
        <begin position="216"/>
        <end position="235"/>
    </location>
</feature>
<organism evidence="11 12">
    <name type="scientific">Xylanimonas ulmi</name>
    <dbReference type="NCBI Taxonomy" id="228973"/>
    <lineage>
        <taxon>Bacteria</taxon>
        <taxon>Bacillati</taxon>
        <taxon>Actinomycetota</taxon>
        <taxon>Actinomycetes</taxon>
        <taxon>Micrococcales</taxon>
        <taxon>Promicromonosporaceae</taxon>
        <taxon>Xylanimonas</taxon>
    </lineage>
</organism>
<keyword evidence="6 9" id="KW-1133">Transmembrane helix</keyword>
<keyword evidence="5 9" id="KW-0812">Transmembrane</keyword>
<dbReference type="InterPro" id="IPR000412">
    <property type="entry name" value="ABC_2_transport"/>
</dbReference>
<name>A0A4Q7M4Z1_9MICO</name>
<keyword evidence="12" id="KW-1185">Reference proteome</keyword>
<comment type="caution">
    <text evidence="11">The sequence shown here is derived from an EMBL/GenBank/DDBJ whole genome shotgun (WGS) entry which is preliminary data.</text>
</comment>
<accession>A0A4Q7M4Z1</accession>
<dbReference type="PROSITE" id="PS51012">
    <property type="entry name" value="ABC_TM2"/>
    <property type="match status" value="1"/>
</dbReference>
<dbReference type="EMBL" id="SGWX01000001">
    <property type="protein sequence ID" value="RZS63026.1"/>
    <property type="molecule type" value="Genomic_DNA"/>
</dbReference>
<protein>
    <recommendedName>
        <fullName evidence="9">Transport permease protein</fullName>
    </recommendedName>
</protein>
<keyword evidence="7 9" id="KW-0472">Membrane</keyword>
<dbReference type="InterPro" id="IPR013525">
    <property type="entry name" value="ABC2_TM"/>
</dbReference>
<dbReference type="Proteomes" id="UP000293852">
    <property type="component" value="Unassembled WGS sequence"/>
</dbReference>
<sequence>MSLTIATASRVLGQLRHDHRTVALILLLPCLIVGLVAWMFDGTPVLDQFGPVLVGFFPLFVMFLVTSVATQRERSSGTLERLMTTPLRKGDLVAGYALAFGGLAVVQAFVVVGFALGVGMDVAGSLGLVVLVALLDAVLGCTLGLAASAAARTEFQAVQMMPAVIIPQIITCGILMPRDQMPQILEWISRVLPLTYAVEALQHLAAGAQWADVRGAIGVIVLWIVGAVVLGVLTLRRRTE</sequence>
<dbReference type="PANTHER" id="PTHR30294:SF38">
    <property type="entry name" value="TRANSPORT PERMEASE PROTEIN"/>
    <property type="match status" value="1"/>
</dbReference>
<evidence type="ECO:0000256" key="1">
    <source>
        <dbReference type="ARBA" id="ARBA00004651"/>
    </source>
</evidence>
<keyword evidence="8" id="KW-0046">Antibiotic resistance</keyword>
<evidence type="ECO:0000256" key="3">
    <source>
        <dbReference type="ARBA" id="ARBA00022448"/>
    </source>
</evidence>
<dbReference type="AlphaFoldDB" id="A0A4Q7M4Z1"/>
<dbReference type="InterPro" id="IPR051449">
    <property type="entry name" value="ABC-2_transporter_component"/>
</dbReference>
<feature type="transmembrane region" description="Helical" evidence="9">
    <location>
        <begin position="52"/>
        <end position="71"/>
    </location>
</feature>
<reference evidence="11 12" key="1">
    <citation type="submission" date="2019-02" db="EMBL/GenBank/DDBJ databases">
        <title>Sequencing the genomes of 1000 actinobacteria strains.</title>
        <authorList>
            <person name="Klenk H.-P."/>
        </authorList>
    </citation>
    <scope>NUCLEOTIDE SEQUENCE [LARGE SCALE GENOMIC DNA]</scope>
    <source>
        <strain evidence="11 12">DSM 16932</strain>
    </source>
</reference>
<evidence type="ECO:0000256" key="2">
    <source>
        <dbReference type="ARBA" id="ARBA00007783"/>
    </source>
</evidence>